<feature type="domain" description="Molybdopterin dinucleotide-binding" evidence="5">
    <location>
        <begin position="100"/>
        <end position="161"/>
    </location>
</feature>
<evidence type="ECO:0000256" key="1">
    <source>
        <dbReference type="ARBA" id="ARBA00001942"/>
    </source>
</evidence>
<proteinExistence type="predicted"/>
<dbReference type="InterPro" id="IPR009010">
    <property type="entry name" value="Asp_de-COase-like_dom_sf"/>
</dbReference>
<reference evidence="6" key="1">
    <citation type="submission" date="2022-05" db="EMBL/GenBank/DDBJ databases">
        <authorList>
            <person name="Park J.-S."/>
        </authorList>
    </citation>
    <scope>NUCLEOTIDE SEQUENCE</scope>
    <source>
        <strain evidence="6">2012CJ41-6</strain>
    </source>
</reference>
<evidence type="ECO:0000256" key="3">
    <source>
        <dbReference type="ARBA" id="ARBA00023002"/>
    </source>
</evidence>
<dbReference type="InterPro" id="IPR050612">
    <property type="entry name" value="Prok_Mopterin_Oxidored"/>
</dbReference>
<comment type="cofactor">
    <cofactor evidence="1">
        <name>Mo-bis(molybdopterin guanine dinucleotide)</name>
        <dbReference type="ChEBI" id="CHEBI:60539"/>
    </cofactor>
</comment>
<dbReference type="Proteomes" id="UP001203880">
    <property type="component" value="Unassembled WGS sequence"/>
</dbReference>
<keyword evidence="7" id="KW-1185">Reference proteome</keyword>
<gene>
    <name evidence="6" type="ORF">M3P21_11890</name>
</gene>
<organism evidence="6 7">
    <name type="scientific">Ruegeria spongiae</name>
    <dbReference type="NCBI Taxonomy" id="2942209"/>
    <lineage>
        <taxon>Bacteria</taxon>
        <taxon>Pseudomonadati</taxon>
        <taxon>Pseudomonadota</taxon>
        <taxon>Alphaproteobacteria</taxon>
        <taxon>Rhodobacterales</taxon>
        <taxon>Roseobacteraceae</taxon>
        <taxon>Ruegeria</taxon>
    </lineage>
</organism>
<evidence type="ECO:0000259" key="5">
    <source>
        <dbReference type="Pfam" id="PF01568"/>
    </source>
</evidence>
<dbReference type="Gene3D" id="2.40.40.20">
    <property type="match status" value="1"/>
</dbReference>
<name>A0ABT0Q2X4_9RHOB</name>
<comment type="caution">
    <text evidence="6">The sequence shown here is derived from an EMBL/GenBank/DDBJ whole genome shotgun (WGS) entry which is preliminary data.</text>
</comment>
<sequence>MKHHDRNLLASAHWRTYRLEAQHGRVVGLRAFEEGPGPAPFGHYIADVLGDLASNPLDTPPGKIEIYSETIAFFDYEECPDHPAWMEPVEWLGRAGPVQLHMIFNQPHNKLHSQLDHGPVSRADRPNGSEPVTMHPEDAAARNQCDGQNVRLHNARGACLAERLYYS</sequence>
<feature type="region of interest" description="Disordered" evidence="4">
    <location>
        <begin position="111"/>
        <end position="135"/>
    </location>
</feature>
<dbReference type="Pfam" id="PF01568">
    <property type="entry name" value="Molydop_binding"/>
    <property type="match status" value="1"/>
</dbReference>
<dbReference type="EMBL" id="JAMFMB010000013">
    <property type="protein sequence ID" value="MCL6284228.1"/>
    <property type="molecule type" value="Genomic_DNA"/>
</dbReference>
<protein>
    <recommendedName>
        <fullName evidence="5">Molybdopterin dinucleotide-binding domain-containing protein</fullName>
    </recommendedName>
</protein>
<keyword evidence="2" id="KW-0500">Molybdenum</keyword>
<dbReference type="PANTHER" id="PTHR43742:SF10">
    <property type="entry name" value="TRIMETHYLAMINE-N-OXIDE REDUCTASE 2"/>
    <property type="match status" value="1"/>
</dbReference>
<dbReference type="InterPro" id="IPR006657">
    <property type="entry name" value="MoPterin_dinucl-bd_dom"/>
</dbReference>
<evidence type="ECO:0000256" key="4">
    <source>
        <dbReference type="SAM" id="MobiDB-lite"/>
    </source>
</evidence>
<dbReference type="RefSeq" id="WP_249710223.1">
    <property type="nucleotide sequence ID" value="NZ_JAMFMB010000013.1"/>
</dbReference>
<evidence type="ECO:0000313" key="7">
    <source>
        <dbReference type="Proteomes" id="UP001203880"/>
    </source>
</evidence>
<accession>A0ABT0Q2X4</accession>
<keyword evidence="3" id="KW-0560">Oxidoreductase</keyword>
<evidence type="ECO:0000313" key="6">
    <source>
        <dbReference type="EMBL" id="MCL6284228.1"/>
    </source>
</evidence>
<evidence type="ECO:0000256" key="2">
    <source>
        <dbReference type="ARBA" id="ARBA00022505"/>
    </source>
</evidence>
<dbReference type="SUPFAM" id="SSF50692">
    <property type="entry name" value="ADC-like"/>
    <property type="match status" value="1"/>
</dbReference>
<dbReference type="PANTHER" id="PTHR43742">
    <property type="entry name" value="TRIMETHYLAMINE-N-OXIDE REDUCTASE"/>
    <property type="match status" value="1"/>
</dbReference>